<name>A0ABQ8TU28_PERAM</name>
<organism evidence="1 2">
    <name type="scientific">Periplaneta americana</name>
    <name type="common">American cockroach</name>
    <name type="synonym">Blatta americana</name>
    <dbReference type="NCBI Taxonomy" id="6978"/>
    <lineage>
        <taxon>Eukaryota</taxon>
        <taxon>Metazoa</taxon>
        <taxon>Ecdysozoa</taxon>
        <taxon>Arthropoda</taxon>
        <taxon>Hexapoda</taxon>
        <taxon>Insecta</taxon>
        <taxon>Pterygota</taxon>
        <taxon>Neoptera</taxon>
        <taxon>Polyneoptera</taxon>
        <taxon>Dictyoptera</taxon>
        <taxon>Blattodea</taxon>
        <taxon>Blattoidea</taxon>
        <taxon>Blattidae</taxon>
        <taxon>Blattinae</taxon>
        <taxon>Periplaneta</taxon>
    </lineage>
</organism>
<accession>A0ABQ8TU28</accession>
<gene>
    <name evidence="1" type="ORF">ANN_01601</name>
</gene>
<reference evidence="1 2" key="1">
    <citation type="journal article" date="2022" name="Allergy">
        <title>Genome assembly and annotation of Periplaneta americana reveal a comprehensive cockroach allergen profile.</title>
        <authorList>
            <person name="Wang L."/>
            <person name="Xiong Q."/>
            <person name="Saelim N."/>
            <person name="Wang L."/>
            <person name="Nong W."/>
            <person name="Wan A.T."/>
            <person name="Shi M."/>
            <person name="Liu X."/>
            <person name="Cao Q."/>
            <person name="Hui J.H.L."/>
            <person name="Sookrung N."/>
            <person name="Leung T.F."/>
            <person name="Tungtrongchitr A."/>
            <person name="Tsui S.K.W."/>
        </authorList>
    </citation>
    <scope>NUCLEOTIDE SEQUENCE [LARGE SCALE GENOMIC DNA]</scope>
    <source>
        <strain evidence="1">PWHHKU_190912</strain>
    </source>
</reference>
<keyword evidence="2" id="KW-1185">Reference proteome</keyword>
<proteinExistence type="predicted"/>
<protein>
    <submittedName>
        <fullName evidence="1">Uncharacterized protein</fullName>
    </submittedName>
</protein>
<evidence type="ECO:0000313" key="2">
    <source>
        <dbReference type="Proteomes" id="UP001148838"/>
    </source>
</evidence>
<evidence type="ECO:0000313" key="1">
    <source>
        <dbReference type="EMBL" id="KAJ4450194.1"/>
    </source>
</evidence>
<dbReference type="Proteomes" id="UP001148838">
    <property type="component" value="Unassembled WGS sequence"/>
</dbReference>
<comment type="caution">
    <text evidence="1">The sequence shown here is derived from an EMBL/GenBank/DDBJ whole genome shotgun (WGS) entry which is preliminary data.</text>
</comment>
<sequence length="104" mass="11519">MMLKLIGKRKRNLVESMAEKKMPTEDTLKGMVNGKRVRGRRKYQMIDDFKIYGSYAETKRKAENRTMGEIWVYECMNSIHVCSLRVAVVVGGDGDGDGGGGGGG</sequence>
<dbReference type="EMBL" id="JAJSOF020000003">
    <property type="protein sequence ID" value="KAJ4450194.1"/>
    <property type="molecule type" value="Genomic_DNA"/>
</dbReference>